<protein>
    <recommendedName>
        <fullName evidence="5">Nucleosome assembly protein 1-like 4</fullName>
    </recommendedName>
</protein>
<feature type="region of interest" description="Disordered" evidence="3">
    <location>
        <begin position="305"/>
        <end position="336"/>
    </location>
</feature>
<dbReference type="SUPFAM" id="SSF143113">
    <property type="entry name" value="NAP-like"/>
    <property type="match status" value="1"/>
</dbReference>
<comment type="similarity">
    <text evidence="1 2">Belongs to the nucleosome assembly protein (NAP) family.</text>
</comment>
<evidence type="ECO:0000256" key="2">
    <source>
        <dbReference type="RuleBase" id="RU003876"/>
    </source>
</evidence>
<dbReference type="GO" id="GO:0005634">
    <property type="term" value="C:nucleus"/>
    <property type="evidence" value="ECO:0007669"/>
    <property type="project" value="InterPro"/>
</dbReference>
<dbReference type="Gene3D" id="3.30.1120.90">
    <property type="entry name" value="Nucleosome assembly protein"/>
    <property type="match status" value="1"/>
</dbReference>
<name>A0A1B6H3F0_9HEMI</name>
<accession>A0A1B6H3F0</accession>
<evidence type="ECO:0000313" key="4">
    <source>
        <dbReference type="EMBL" id="JAS69168.1"/>
    </source>
</evidence>
<dbReference type="GO" id="GO:0006334">
    <property type="term" value="P:nucleosome assembly"/>
    <property type="evidence" value="ECO:0007669"/>
    <property type="project" value="InterPro"/>
</dbReference>
<dbReference type="EMBL" id="GECZ01000601">
    <property type="protein sequence ID" value="JAS69168.1"/>
    <property type="molecule type" value="Transcribed_RNA"/>
</dbReference>
<gene>
    <name evidence="4" type="ORF">g.4777</name>
</gene>
<proteinExistence type="inferred from homology"/>
<feature type="non-terminal residue" evidence="4">
    <location>
        <position position="336"/>
    </location>
</feature>
<reference evidence="4" key="1">
    <citation type="submission" date="2015-11" db="EMBL/GenBank/DDBJ databases">
        <title>De novo transcriptome assembly of four potential Pierce s Disease insect vectors from Arizona vineyards.</title>
        <authorList>
            <person name="Tassone E.E."/>
        </authorList>
    </citation>
    <scope>NUCLEOTIDE SEQUENCE</scope>
</reference>
<dbReference type="Gene3D" id="1.20.5.1500">
    <property type="match status" value="1"/>
</dbReference>
<evidence type="ECO:0008006" key="5">
    <source>
        <dbReference type="Google" id="ProtNLM"/>
    </source>
</evidence>
<feature type="compositionally biased region" description="Acidic residues" evidence="3">
    <location>
        <begin position="305"/>
        <end position="330"/>
    </location>
</feature>
<organism evidence="4">
    <name type="scientific">Cuerna arida</name>
    <dbReference type="NCBI Taxonomy" id="1464854"/>
    <lineage>
        <taxon>Eukaryota</taxon>
        <taxon>Metazoa</taxon>
        <taxon>Ecdysozoa</taxon>
        <taxon>Arthropoda</taxon>
        <taxon>Hexapoda</taxon>
        <taxon>Insecta</taxon>
        <taxon>Pterygota</taxon>
        <taxon>Neoptera</taxon>
        <taxon>Paraneoptera</taxon>
        <taxon>Hemiptera</taxon>
        <taxon>Auchenorrhyncha</taxon>
        <taxon>Membracoidea</taxon>
        <taxon>Cicadellidae</taxon>
        <taxon>Cicadellinae</taxon>
        <taxon>Proconiini</taxon>
        <taxon>Cuerna</taxon>
    </lineage>
</organism>
<evidence type="ECO:0000256" key="1">
    <source>
        <dbReference type="ARBA" id="ARBA00009947"/>
    </source>
</evidence>
<dbReference type="PANTHER" id="PTHR11875">
    <property type="entry name" value="TESTIS-SPECIFIC Y-ENCODED PROTEIN"/>
    <property type="match status" value="1"/>
</dbReference>
<dbReference type="InterPro" id="IPR037231">
    <property type="entry name" value="NAP-like_sf"/>
</dbReference>
<dbReference type="InterPro" id="IPR002164">
    <property type="entry name" value="NAP_family"/>
</dbReference>
<dbReference type="Pfam" id="PF00956">
    <property type="entry name" value="NAP"/>
    <property type="match status" value="1"/>
</dbReference>
<dbReference type="AlphaFoldDB" id="A0A1B6H3F0"/>
<evidence type="ECO:0000256" key="3">
    <source>
        <dbReference type="SAM" id="MobiDB-lite"/>
    </source>
</evidence>
<sequence length="336" mass="39410">METQIQDQKTGDAGTSVELLGSSDVTLSLSKDELRSVKALKKLHIEYAKINSEFHRELHLLECKYEHLYNDYYKKRSDIISGQYKPNDEECDFEVDEHIKCSENKDKTFVNGIEDFWLNVFLNSTTVSEYIQDYDRPILKHLKDVKTVMFEDPMSFELQFVFEPNEYFTNDVLTKKYYLTLDVSEECPADFDGIRYERCEGTKINWNEGKNPMIVVIKKKQKHKTRGTVRTTSKSVERSSFFKFFSPITEAEDKVEDDGDRYLLNCDFELGQYIKDRVIPFATEYFTGDLSDDEEDMCEELDEDGDQIFDDVNFDSDDDDDDDDEDDDDENQSKDK</sequence>